<proteinExistence type="predicted"/>
<comment type="caution">
    <text evidence="1">The sequence shown here is derived from an EMBL/GenBank/DDBJ whole genome shotgun (WGS) entry which is preliminary data.</text>
</comment>
<protein>
    <recommendedName>
        <fullName evidence="3">Type II toxin-antitoxin system RelE/ParE family toxin</fullName>
    </recommendedName>
</protein>
<gene>
    <name evidence="1" type="ORF">GIS02_02940</name>
</gene>
<dbReference type="Proteomes" id="UP000606580">
    <property type="component" value="Unassembled WGS sequence"/>
</dbReference>
<reference evidence="1" key="1">
    <citation type="journal article" date="2020" name="MBio">
        <title>'Candidatus Ethanoperedens,' a Thermophilic Genus of Archaea Mediating the Anaerobic Oxidation of Ethane.</title>
        <authorList>
            <person name="Hahn C.J."/>
            <person name="Laso-Perez R."/>
            <person name="Vulcano F."/>
            <person name="Vaziourakis K.M."/>
            <person name="Stokke R."/>
            <person name="Steen I.H."/>
            <person name="Teske A."/>
            <person name="Boetius A."/>
            <person name="Liebeke M."/>
            <person name="Amann R."/>
            <person name="Knittel K."/>
            <person name="Wegener G."/>
        </authorList>
    </citation>
    <scope>NUCLEOTIDE SEQUENCE</scope>
    <source>
        <strain evidence="1">GoM-Arc1-LC-WB58</strain>
    </source>
</reference>
<sequence length="97" mass="11650">MKFELVATEIFIEQIQNLDKKSKEQIKNKIDMISSNPFRFKRIHSKTVHNLFRVRLNIRGNETRLIYAVLSPNIILVCLLNRKNDYTDLEKYLRELK</sequence>
<evidence type="ECO:0008006" key="3">
    <source>
        <dbReference type="Google" id="ProtNLM"/>
    </source>
</evidence>
<dbReference type="InterPro" id="IPR035093">
    <property type="entry name" value="RelE/ParE_toxin_dom_sf"/>
</dbReference>
<accession>A0A848D9C1</accession>
<dbReference type="SUPFAM" id="SSF143011">
    <property type="entry name" value="RelE-like"/>
    <property type="match status" value="1"/>
</dbReference>
<evidence type="ECO:0000313" key="1">
    <source>
        <dbReference type="EMBL" id="NMG83146.1"/>
    </source>
</evidence>
<dbReference type="AlphaFoldDB" id="A0A848D9C1"/>
<name>A0A848D9C1_9EURY</name>
<dbReference type="EMBL" id="WNEG01000056">
    <property type="protein sequence ID" value="NMG83146.1"/>
    <property type="molecule type" value="Genomic_DNA"/>
</dbReference>
<dbReference type="Gene3D" id="3.30.2310.20">
    <property type="entry name" value="RelE-like"/>
    <property type="match status" value="1"/>
</dbReference>
<organism evidence="1 2">
    <name type="scientific">Candidatus Ethanoperedens thermophilum</name>
    <dbReference type="NCBI Taxonomy" id="2766897"/>
    <lineage>
        <taxon>Archaea</taxon>
        <taxon>Methanobacteriati</taxon>
        <taxon>Methanobacteriota</taxon>
        <taxon>Stenosarchaea group</taxon>
        <taxon>Methanomicrobia</taxon>
        <taxon>Methanosarcinales</taxon>
        <taxon>Methanosarcinales incertae sedis</taxon>
        <taxon>GOM Arc I cluster</taxon>
        <taxon>Candidatus Ethanoperedens</taxon>
    </lineage>
</organism>
<evidence type="ECO:0000313" key="2">
    <source>
        <dbReference type="Proteomes" id="UP000606580"/>
    </source>
</evidence>